<comment type="caution">
    <text evidence="4">The sequence shown here is derived from an EMBL/GenBank/DDBJ whole genome shotgun (WGS) entry which is preliminary data.</text>
</comment>
<dbReference type="InterPro" id="IPR012338">
    <property type="entry name" value="Beta-lactam/transpept-like"/>
</dbReference>
<dbReference type="InterPro" id="IPR000871">
    <property type="entry name" value="Beta-lactam_class-A"/>
</dbReference>
<dbReference type="PANTHER" id="PTHR35333">
    <property type="entry name" value="BETA-LACTAMASE"/>
    <property type="match status" value="1"/>
</dbReference>
<feature type="chain" id="PRO_5046431360" evidence="2">
    <location>
        <begin position="31"/>
        <end position="345"/>
    </location>
</feature>
<evidence type="ECO:0000256" key="1">
    <source>
        <dbReference type="SAM" id="MobiDB-lite"/>
    </source>
</evidence>
<name>A0ABT9L1Y6_9ACTN</name>
<dbReference type="SUPFAM" id="SSF56601">
    <property type="entry name" value="beta-lactamase/transpeptidase-like"/>
    <property type="match status" value="1"/>
</dbReference>
<dbReference type="InterPro" id="IPR045155">
    <property type="entry name" value="Beta-lactam_cat"/>
</dbReference>
<feature type="region of interest" description="Disordered" evidence="1">
    <location>
        <begin position="323"/>
        <end position="345"/>
    </location>
</feature>
<evidence type="ECO:0000256" key="2">
    <source>
        <dbReference type="SAM" id="SignalP"/>
    </source>
</evidence>
<accession>A0ABT9L1Y6</accession>
<dbReference type="Proteomes" id="UP001234880">
    <property type="component" value="Unassembled WGS sequence"/>
</dbReference>
<sequence>MTQHAIPRHHRAAVCAALAAAVATAPVAGAGPARAASATTSTAPATSAASAAPATSGAPATSATAPAASAVATAPRPVCVSHQPGLAGKLSRDIAAALRGRSATTALSLRDHTTHTRCTLRANQGFDSASVVKVTVLATLLWDAQHHHRALTKREKTLATAMITKSDNASTSTLWKQLTPAGIAAFLRTAGMADTVPGKDGYWGLTRITANDQERLLDLITHPNTVLSDASRGYLLSLMGKVVHAQRWGTPAGAPGDTRIHVKNGWLKRSTHGWRVHSVGAFTGGGHDYTLTVLTQDDRTMKAGVATIEAVARAVHKDLNPTARADRLYTPTDRPQEALPAVPGE</sequence>
<dbReference type="Gene3D" id="3.40.710.10">
    <property type="entry name" value="DD-peptidase/beta-lactamase superfamily"/>
    <property type="match status" value="1"/>
</dbReference>
<evidence type="ECO:0000313" key="4">
    <source>
        <dbReference type="EMBL" id="MDP9614733.1"/>
    </source>
</evidence>
<keyword evidence="5" id="KW-1185">Reference proteome</keyword>
<protein>
    <submittedName>
        <fullName evidence="4">Beta-lactamase class A</fullName>
    </submittedName>
</protein>
<keyword evidence="2" id="KW-0732">Signal</keyword>
<dbReference type="EMBL" id="JAURUE010000002">
    <property type="protein sequence ID" value="MDP9614733.1"/>
    <property type="molecule type" value="Genomic_DNA"/>
</dbReference>
<feature type="signal peptide" evidence="2">
    <location>
        <begin position="1"/>
        <end position="30"/>
    </location>
</feature>
<proteinExistence type="predicted"/>
<dbReference type="RefSeq" id="WP_307111857.1">
    <property type="nucleotide sequence ID" value="NZ_JAURUE010000002.1"/>
</dbReference>
<feature type="domain" description="Beta-lactamase class A catalytic" evidence="3">
    <location>
        <begin position="156"/>
        <end position="295"/>
    </location>
</feature>
<organism evidence="4 5">
    <name type="scientific">Streptomyces demainii</name>
    <dbReference type="NCBI Taxonomy" id="588122"/>
    <lineage>
        <taxon>Bacteria</taxon>
        <taxon>Bacillati</taxon>
        <taxon>Actinomycetota</taxon>
        <taxon>Actinomycetes</taxon>
        <taxon>Kitasatosporales</taxon>
        <taxon>Streptomycetaceae</taxon>
        <taxon>Streptomyces</taxon>
    </lineage>
</organism>
<reference evidence="4 5" key="1">
    <citation type="submission" date="2023-07" db="EMBL/GenBank/DDBJ databases">
        <title>Sequencing the genomes of 1000 actinobacteria strains.</title>
        <authorList>
            <person name="Klenk H.-P."/>
        </authorList>
    </citation>
    <scope>NUCLEOTIDE SEQUENCE [LARGE SCALE GENOMIC DNA]</scope>
    <source>
        <strain evidence="4 5">DSM 41600</strain>
    </source>
</reference>
<dbReference type="PANTHER" id="PTHR35333:SF3">
    <property type="entry name" value="BETA-LACTAMASE-TYPE TRANSPEPTIDASE FOLD CONTAINING PROTEIN"/>
    <property type="match status" value="1"/>
</dbReference>
<evidence type="ECO:0000259" key="3">
    <source>
        <dbReference type="Pfam" id="PF13354"/>
    </source>
</evidence>
<evidence type="ECO:0000313" key="5">
    <source>
        <dbReference type="Proteomes" id="UP001234880"/>
    </source>
</evidence>
<gene>
    <name evidence="4" type="ORF">JOF35_007071</name>
</gene>
<dbReference type="Pfam" id="PF13354">
    <property type="entry name" value="Beta-lactamase2"/>
    <property type="match status" value="1"/>
</dbReference>